<accession>A0A9P3BXQ6</accession>
<evidence type="ECO:0000313" key="2">
    <source>
        <dbReference type="EMBL" id="GIK04418.1"/>
    </source>
</evidence>
<dbReference type="AlphaFoldDB" id="A0A9P3BXQ6"/>
<feature type="compositionally biased region" description="Basic and acidic residues" evidence="1">
    <location>
        <begin position="204"/>
        <end position="219"/>
    </location>
</feature>
<dbReference type="RefSeq" id="XP_043127604.1">
    <property type="nucleotide sequence ID" value="XM_043271669.1"/>
</dbReference>
<evidence type="ECO:0000313" key="3">
    <source>
        <dbReference type="Proteomes" id="UP000710440"/>
    </source>
</evidence>
<proteinExistence type="predicted"/>
<keyword evidence="3" id="KW-1185">Reference proteome</keyword>
<evidence type="ECO:0000256" key="1">
    <source>
        <dbReference type="SAM" id="MobiDB-lite"/>
    </source>
</evidence>
<gene>
    <name evidence="2" type="ORF">Aspvir_008501</name>
</gene>
<sequence length="234" mass="27261">MLNYKESDVLQRARVAAKHNTSLWHTETETEALWTDIMRSASGNNDASKWNRDDGRVLHQLETRGVPRKHFPNALSDCFIEELKDQLNRIRGDSLQSIREADRRTFWYASNLPHDSELTSPDHLVTDGEFEEIEYEGEYDDLRHQDIDQVCTLEDVTLLREIAAQWKRDQWQAISTRFNGMTGRKITPEQAKSVLENYQGSNVHRMESSRSDGNQDRIRPKARPVHSVGWQLQK</sequence>
<reference evidence="2 3" key="1">
    <citation type="submission" date="2021-02" db="EMBL/GenBank/DDBJ databases">
        <title>Pan-genome distribution and transcriptional activeness of fungal secondary metabolism genes in Aspergillus section Fumigati.</title>
        <authorList>
            <person name="Takahashi H."/>
            <person name="Umemura M."/>
            <person name="Ninomiya A."/>
            <person name="Kusuya Y."/>
            <person name="Urayama S."/>
            <person name="Shimizu M."/>
            <person name="Watanabe A."/>
            <person name="Kamei K."/>
            <person name="Yaguchi T."/>
            <person name="Hagiwara D."/>
        </authorList>
    </citation>
    <scope>NUCLEOTIDE SEQUENCE [LARGE SCALE GENOMIC DNA]</scope>
    <source>
        <strain evidence="2 3">IFM 47045</strain>
    </source>
</reference>
<comment type="caution">
    <text evidence="2">The sequence shown here is derived from an EMBL/GenBank/DDBJ whole genome shotgun (WGS) entry which is preliminary data.</text>
</comment>
<dbReference type="Proteomes" id="UP000710440">
    <property type="component" value="Unassembled WGS sequence"/>
</dbReference>
<dbReference type="GeneID" id="66936483"/>
<dbReference type="OrthoDB" id="5427780at2759"/>
<dbReference type="EMBL" id="BOPL01000007">
    <property type="protein sequence ID" value="GIK04418.1"/>
    <property type="molecule type" value="Genomic_DNA"/>
</dbReference>
<organism evidence="2 3">
    <name type="scientific">Aspergillus viridinutans</name>
    <dbReference type="NCBI Taxonomy" id="75553"/>
    <lineage>
        <taxon>Eukaryota</taxon>
        <taxon>Fungi</taxon>
        <taxon>Dikarya</taxon>
        <taxon>Ascomycota</taxon>
        <taxon>Pezizomycotina</taxon>
        <taxon>Eurotiomycetes</taxon>
        <taxon>Eurotiomycetidae</taxon>
        <taxon>Eurotiales</taxon>
        <taxon>Aspergillaceae</taxon>
        <taxon>Aspergillus</taxon>
        <taxon>Aspergillus subgen. Fumigati</taxon>
    </lineage>
</organism>
<name>A0A9P3BXQ6_ASPVI</name>
<protein>
    <submittedName>
        <fullName evidence="2">Uncharacterized protein</fullName>
    </submittedName>
</protein>
<feature type="region of interest" description="Disordered" evidence="1">
    <location>
        <begin position="203"/>
        <end position="234"/>
    </location>
</feature>